<dbReference type="RefSeq" id="WP_006258860.1">
    <property type="nucleotide sequence ID" value="NZ_CP013690.1"/>
</dbReference>
<accession>A0AAI8C6Z9</accession>
<feature type="region of interest" description="Disordered" evidence="1">
    <location>
        <begin position="189"/>
        <end position="214"/>
    </location>
</feature>
<feature type="chain" id="PRO_5042536052" description="DUF4468 domain-containing protein" evidence="2">
    <location>
        <begin position="33"/>
        <end position="214"/>
    </location>
</feature>
<evidence type="ECO:0000313" key="4">
    <source>
        <dbReference type="Proteomes" id="UP000069030"/>
    </source>
</evidence>
<organism evidence="3 4">
    <name type="scientific">Myroides odoratimimus</name>
    <dbReference type="NCBI Taxonomy" id="76832"/>
    <lineage>
        <taxon>Bacteria</taxon>
        <taxon>Pseudomonadati</taxon>
        <taxon>Bacteroidota</taxon>
        <taxon>Flavobacteriia</taxon>
        <taxon>Flavobacteriales</taxon>
        <taxon>Flavobacteriaceae</taxon>
        <taxon>Myroides</taxon>
    </lineage>
</organism>
<dbReference type="EMBL" id="CP013690">
    <property type="protein sequence ID" value="ALU27267.1"/>
    <property type="molecule type" value="Genomic_DNA"/>
</dbReference>
<sequence length="214" mass="24501">MNAFKKLIIPTKTLLVPVLATVLFFSSSTINAQEKEGLNIKSTTIEYHINKNTKDSELDEIKKEVNNEKIANLTFSNIKRNAKGELISLKTSFKDQRGSSQQKSEYNSNGIADFTVKIHQNEAGERYLELGNRTNPMLNIANDPQAGRALYSEQANDEFEEFFAQDFMQLMKGMQEDMKAQQEMFFNLLREHEEAKTKDKSTDSKETNKEQISK</sequence>
<gene>
    <name evidence="3" type="ORF">AS202_14335</name>
</gene>
<proteinExistence type="predicted"/>
<keyword evidence="2" id="KW-0732">Signal</keyword>
<protein>
    <recommendedName>
        <fullName evidence="5">DUF4468 domain-containing protein</fullName>
    </recommendedName>
</protein>
<evidence type="ECO:0000313" key="3">
    <source>
        <dbReference type="EMBL" id="ALU27267.1"/>
    </source>
</evidence>
<evidence type="ECO:0000256" key="2">
    <source>
        <dbReference type="SAM" id="SignalP"/>
    </source>
</evidence>
<dbReference type="Proteomes" id="UP000069030">
    <property type="component" value="Chromosome"/>
</dbReference>
<name>A0AAI8C6Z9_9FLAO</name>
<dbReference type="KEGG" id="mod:AS202_14335"/>
<evidence type="ECO:0008006" key="5">
    <source>
        <dbReference type="Google" id="ProtNLM"/>
    </source>
</evidence>
<feature type="signal peptide" evidence="2">
    <location>
        <begin position="1"/>
        <end position="32"/>
    </location>
</feature>
<reference evidence="3 4" key="1">
    <citation type="journal article" date="2016" name="J. Zhejiang Univ. Sci. B">
        <title>Antibiotic resistance mechanisms of Myroides sp.</title>
        <authorList>
            <person name="Hu S."/>
            <person name="Yuan S."/>
            <person name="Qu H."/>
            <person name="Jiang T."/>
            <person name="Zhou Y."/>
            <person name="Wang M."/>
            <person name="Ming D."/>
        </authorList>
    </citation>
    <scope>NUCLEOTIDE SEQUENCE [LARGE SCALE GENOMIC DNA]</scope>
    <source>
        <strain evidence="3 4">PR63039</strain>
    </source>
</reference>
<dbReference type="AlphaFoldDB" id="A0AAI8C6Z9"/>
<evidence type="ECO:0000256" key="1">
    <source>
        <dbReference type="SAM" id="MobiDB-lite"/>
    </source>
</evidence>